<dbReference type="InterPro" id="IPR000639">
    <property type="entry name" value="Epox_hydrolase-like"/>
</dbReference>
<dbReference type="PRINTS" id="PR00111">
    <property type="entry name" value="ABHYDROLASE"/>
</dbReference>
<dbReference type="RefSeq" id="WP_003936125.1">
    <property type="nucleotide sequence ID" value="NZ_AZYO01000015.1"/>
</dbReference>
<dbReference type="EMBL" id="AZYO01000015">
    <property type="protein sequence ID" value="KOS56620.1"/>
    <property type="molecule type" value="Genomic_DNA"/>
</dbReference>
<gene>
    <name evidence="2" type="ORF">Z051_08405</name>
</gene>
<dbReference type="GO" id="GO:0016787">
    <property type="term" value="F:hydrolase activity"/>
    <property type="evidence" value="ECO:0007669"/>
    <property type="project" value="UniProtKB-KW"/>
</dbReference>
<dbReference type="PANTHER" id="PTHR43689">
    <property type="entry name" value="HYDROLASE"/>
    <property type="match status" value="1"/>
</dbReference>
<dbReference type="PANTHER" id="PTHR43689:SF8">
    <property type="entry name" value="ALPHA_BETA-HYDROLASES SUPERFAMILY PROTEIN"/>
    <property type="match status" value="1"/>
</dbReference>
<organism evidence="2 3">
    <name type="scientific">Rhodococcus rhodochrous KG-21</name>
    <dbReference type="NCBI Taxonomy" id="1441923"/>
    <lineage>
        <taxon>Bacteria</taxon>
        <taxon>Bacillati</taxon>
        <taxon>Actinomycetota</taxon>
        <taxon>Actinomycetes</taxon>
        <taxon>Mycobacteriales</taxon>
        <taxon>Nocardiaceae</taxon>
        <taxon>Rhodococcus</taxon>
    </lineage>
</organism>
<evidence type="ECO:0000313" key="2">
    <source>
        <dbReference type="EMBL" id="KOS56620.1"/>
    </source>
</evidence>
<protein>
    <submittedName>
        <fullName evidence="2">Alpha/beta hydrolase</fullName>
    </submittedName>
</protein>
<name>A0A0N0S0Y7_RHORH</name>
<dbReference type="Gene3D" id="3.40.50.1820">
    <property type="entry name" value="alpha/beta hydrolase"/>
    <property type="match status" value="1"/>
</dbReference>
<proteinExistence type="predicted"/>
<reference evidence="2 3" key="1">
    <citation type="journal article" date="2015" name="Genome Announc.">
        <title>Draft Genome Sequence of Rhodococcus rhodochrous Strain KG-21, a Soil Isolate from Oil Fields of Krishna-Godavari Basin, India.</title>
        <authorList>
            <person name="Dawar C."/>
            <person name="Aggarwal R.K."/>
        </authorList>
    </citation>
    <scope>NUCLEOTIDE SEQUENCE [LARGE SCALE GENOMIC DNA]</scope>
    <source>
        <strain evidence="2 3">KG-21</strain>
    </source>
</reference>
<keyword evidence="2" id="KW-0378">Hydrolase</keyword>
<comment type="caution">
    <text evidence="2">The sequence shown here is derived from an EMBL/GenBank/DDBJ whole genome shotgun (WGS) entry which is preliminary data.</text>
</comment>
<sequence>MSAGKVFVRESGSGSRTVVLLHGYSDHGGTWCKVAPALAERHRVLTVDLPGFGRSAGHWRAPVLDHYVDTVAEVIADCADPVALIGNSLGAVTSLAFASTYPGRVDGVVLADMPGMAGIPRSWSSGARLPLDMVSRALSRPVPPALVQFAVATLYARAALHRPDRLGVDTRTAFAANYATRRSIETLLAVGRAVIPELARLPIPEMVNSLSVPALLVWGERDLITPARAAGRVHTGARRRVAIIPDAGHCPQLDAPSEFLELVLPFLERSFSRPAAPGT</sequence>
<feature type="domain" description="AB hydrolase-1" evidence="1">
    <location>
        <begin position="18"/>
        <end position="261"/>
    </location>
</feature>
<accession>A0A0N0S0Y7</accession>
<dbReference type="PATRIC" id="fig|1441923.3.peg.1862"/>
<evidence type="ECO:0000259" key="1">
    <source>
        <dbReference type="Pfam" id="PF12697"/>
    </source>
</evidence>
<dbReference type="InterPro" id="IPR000073">
    <property type="entry name" value="AB_hydrolase_1"/>
</dbReference>
<dbReference type="SUPFAM" id="SSF53474">
    <property type="entry name" value="alpha/beta-Hydrolases"/>
    <property type="match status" value="1"/>
</dbReference>
<dbReference type="Pfam" id="PF12697">
    <property type="entry name" value="Abhydrolase_6"/>
    <property type="match status" value="1"/>
</dbReference>
<dbReference type="PRINTS" id="PR00412">
    <property type="entry name" value="EPOXHYDRLASE"/>
</dbReference>
<evidence type="ECO:0000313" key="3">
    <source>
        <dbReference type="Proteomes" id="UP000037712"/>
    </source>
</evidence>
<dbReference type="AlphaFoldDB" id="A0A0N0S0Y7"/>
<dbReference type="Proteomes" id="UP000037712">
    <property type="component" value="Unassembled WGS sequence"/>
</dbReference>
<dbReference type="InterPro" id="IPR029058">
    <property type="entry name" value="AB_hydrolase_fold"/>
</dbReference>
<dbReference type="SMR" id="A0A0N0S0Y7"/>
<reference evidence="3" key="2">
    <citation type="submission" date="2015-01" db="EMBL/GenBank/DDBJ databases">
        <title>Draft genome sequence of potential hydrocarbon metabolising strain of Rhodococcus rhodochrous.</title>
        <authorList>
            <person name="Aggarwal R.K."/>
            <person name="Dawar C."/>
        </authorList>
    </citation>
    <scope>NUCLEOTIDE SEQUENCE [LARGE SCALE GENOMIC DNA]</scope>
    <source>
        <strain evidence="3">KG-21</strain>
    </source>
</reference>